<dbReference type="EMBL" id="BEZZ01000163">
    <property type="protein sequence ID" value="GCC27423.1"/>
    <property type="molecule type" value="Genomic_DNA"/>
</dbReference>
<evidence type="ECO:0000256" key="6">
    <source>
        <dbReference type="ARBA" id="ARBA00023136"/>
    </source>
</evidence>
<evidence type="ECO:0000256" key="5">
    <source>
        <dbReference type="ARBA" id="ARBA00022989"/>
    </source>
</evidence>
<evidence type="ECO:0000256" key="7">
    <source>
        <dbReference type="ARBA" id="ARBA00023180"/>
    </source>
</evidence>
<protein>
    <recommendedName>
        <fullName evidence="8">Anoctamin</fullName>
    </recommendedName>
</protein>
<dbReference type="InterPro" id="IPR032394">
    <property type="entry name" value="Anoct_dimer"/>
</dbReference>
<evidence type="ECO:0000256" key="3">
    <source>
        <dbReference type="ARBA" id="ARBA00022475"/>
    </source>
</evidence>
<keyword evidence="3" id="KW-1003">Cell membrane</keyword>
<dbReference type="PANTHER" id="PTHR12308:SF73">
    <property type="entry name" value="ANOCTAMIN"/>
    <property type="match status" value="1"/>
</dbReference>
<organism evidence="11 12">
    <name type="scientific">Chiloscyllium punctatum</name>
    <name type="common">Brownbanded bambooshark</name>
    <name type="synonym">Hemiscyllium punctatum</name>
    <dbReference type="NCBI Taxonomy" id="137246"/>
    <lineage>
        <taxon>Eukaryota</taxon>
        <taxon>Metazoa</taxon>
        <taxon>Chordata</taxon>
        <taxon>Craniata</taxon>
        <taxon>Vertebrata</taxon>
        <taxon>Chondrichthyes</taxon>
        <taxon>Elasmobranchii</taxon>
        <taxon>Galeomorphii</taxon>
        <taxon>Galeoidea</taxon>
        <taxon>Orectolobiformes</taxon>
        <taxon>Hemiscylliidae</taxon>
        <taxon>Chiloscyllium</taxon>
    </lineage>
</organism>
<evidence type="ECO:0000259" key="10">
    <source>
        <dbReference type="Pfam" id="PF16178"/>
    </source>
</evidence>
<dbReference type="AlphaFoldDB" id="A0A401SAL8"/>
<dbReference type="InterPro" id="IPR007632">
    <property type="entry name" value="Anoctamin"/>
</dbReference>
<keyword evidence="7" id="KW-0325">Glycoprotein</keyword>
<proteinExistence type="inferred from homology"/>
<comment type="caution">
    <text evidence="8">Lacks conserved residue(s) required for the propagation of feature annotation.</text>
</comment>
<dbReference type="Pfam" id="PF04547">
    <property type="entry name" value="Anoctamin"/>
    <property type="match status" value="1"/>
</dbReference>
<comment type="similarity">
    <text evidence="2 8">Belongs to the anoctamin family.</text>
</comment>
<keyword evidence="5 8" id="KW-1133">Transmembrane helix</keyword>
<reference evidence="11 12" key="1">
    <citation type="journal article" date="2018" name="Nat. Ecol. Evol.">
        <title>Shark genomes provide insights into elasmobranch evolution and the origin of vertebrates.</title>
        <authorList>
            <person name="Hara Y"/>
            <person name="Yamaguchi K"/>
            <person name="Onimaru K"/>
            <person name="Kadota M"/>
            <person name="Koyanagi M"/>
            <person name="Keeley SD"/>
            <person name="Tatsumi K"/>
            <person name="Tanaka K"/>
            <person name="Motone F"/>
            <person name="Kageyama Y"/>
            <person name="Nozu R"/>
            <person name="Adachi N"/>
            <person name="Nishimura O"/>
            <person name="Nakagawa R"/>
            <person name="Tanegashima C"/>
            <person name="Kiyatake I"/>
            <person name="Matsumoto R"/>
            <person name="Murakumo K"/>
            <person name="Nishida K"/>
            <person name="Terakita A"/>
            <person name="Kuratani S"/>
            <person name="Sato K"/>
            <person name="Hyodo S Kuraku.S."/>
        </authorList>
    </citation>
    <scope>NUCLEOTIDE SEQUENCE [LARGE SCALE GENOMIC DNA]</scope>
</reference>
<name>A0A401SAL8_CHIPU</name>
<sequence length="685" mass="79351">MGRAEELQLPDYVLVYEEDENAQLYTGQRSDFLNKVEQTGLVLDPPGTCTQDSEGQKGQRAKTHIIKVNAPFEILSHAAEEMKLKMPLAVSRRDSGDHSDRGFIRRVKVLRTIDDFRRTYVSKVQNYLETDKEEDYYSAPYKHEKRHLFKGIDQEATFFHPALENLMKEQKCVYFGKVLKIKILRNASCYNAHKDMNTFLFAYNCNIICSTPNMASEVADKAVDPIRGICDNMAERRRKIEQILNRICITEAHDDCIFQVPSDDTVEVLKSSFDNAATPIFGLFICLWGTILLARWKRKNAELIYEWDVEDYENNEQVRPQFYRTKPDRIEAFCPGYRRQLKIALSISVGLVMVGCVFISVVAVVIYKTWVRFRVITSNSLENFFLSTVVSSLLNALSILVLGKGYQKIAVKMTNWENHRTETEYNDALIIKFFAFEFANNYSPLFYIAFLRTNNEQFFTSIGLPGLEDNCGELNNCMTELCFQVLMLMITHPLPKFLKDVIIPWAKHLICRVCGNTNKESHQKECSTVNDYILRDYNKPDLENFTLEEYTEKVIQYGLQMLFAVSFPLGPFIFFLTILFDIRVDAKRLLLMYKRPIAHMAQDIGHWFTVLDLINNVAVVTNGCIIAFTSEFGREKPFYQKLIILIGFEEKRKAKEVENDKARQHEFLVGQNFMTTVDQLLEKMS</sequence>
<evidence type="ECO:0000313" key="11">
    <source>
        <dbReference type="EMBL" id="GCC27423.1"/>
    </source>
</evidence>
<comment type="subcellular location">
    <subcellularLocation>
        <location evidence="1">Cell membrane</location>
        <topology evidence="1">Multi-pass membrane protein</topology>
    </subcellularLocation>
    <subcellularLocation>
        <location evidence="8">Membrane</location>
        <topology evidence="8">Multi-pass membrane protein</topology>
    </subcellularLocation>
</comment>
<dbReference type="InterPro" id="IPR049452">
    <property type="entry name" value="Anoctamin_TM"/>
</dbReference>
<evidence type="ECO:0000256" key="8">
    <source>
        <dbReference type="RuleBase" id="RU280814"/>
    </source>
</evidence>
<evidence type="ECO:0000313" key="12">
    <source>
        <dbReference type="Proteomes" id="UP000287033"/>
    </source>
</evidence>
<accession>A0A401SAL8</accession>
<dbReference type="GO" id="GO:0005886">
    <property type="term" value="C:plasma membrane"/>
    <property type="evidence" value="ECO:0007669"/>
    <property type="project" value="UniProtKB-SubCell"/>
</dbReference>
<feature type="transmembrane region" description="Helical" evidence="8">
    <location>
        <begin position="562"/>
        <end position="584"/>
    </location>
</feature>
<feature type="transmembrane region" description="Helical" evidence="8">
    <location>
        <begin position="604"/>
        <end position="628"/>
    </location>
</feature>
<dbReference type="PANTHER" id="PTHR12308">
    <property type="entry name" value="ANOCTAMIN"/>
    <property type="match status" value="1"/>
</dbReference>
<keyword evidence="12" id="KW-1185">Reference proteome</keyword>
<keyword evidence="4 8" id="KW-0812">Transmembrane</keyword>
<evidence type="ECO:0000256" key="4">
    <source>
        <dbReference type="ARBA" id="ARBA00022692"/>
    </source>
</evidence>
<feature type="transmembrane region" description="Helical" evidence="8">
    <location>
        <begin position="276"/>
        <end position="294"/>
    </location>
</feature>
<feature type="transmembrane region" description="Helical" evidence="8">
    <location>
        <begin position="384"/>
        <end position="403"/>
    </location>
</feature>
<gene>
    <name evidence="11" type="ORF">chiPu_0005847</name>
</gene>
<feature type="domain" description="Anoctamin dimerisation" evidence="10">
    <location>
        <begin position="11"/>
        <end position="165"/>
    </location>
</feature>
<evidence type="ECO:0000259" key="9">
    <source>
        <dbReference type="Pfam" id="PF04547"/>
    </source>
</evidence>
<feature type="domain" description="Anoctamin transmembrane" evidence="9">
    <location>
        <begin position="266"/>
        <end position="649"/>
    </location>
</feature>
<dbReference type="GO" id="GO:0005254">
    <property type="term" value="F:chloride channel activity"/>
    <property type="evidence" value="ECO:0007669"/>
    <property type="project" value="TreeGrafter"/>
</dbReference>
<dbReference type="OrthoDB" id="9945795at2759"/>
<evidence type="ECO:0000256" key="1">
    <source>
        <dbReference type="ARBA" id="ARBA00004651"/>
    </source>
</evidence>
<keyword evidence="6 8" id="KW-0472">Membrane</keyword>
<dbReference type="Proteomes" id="UP000287033">
    <property type="component" value="Unassembled WGS sequence"/>
</dbReference>
<dbReference type="Pfam" id="PF16178">
    <property type="entry name" value="Anoct_dimer"/>
    <property type="match status" value="1"/>
</dbReference>
<dbReference type="GO" id="GO:0046983">
    <property type="term" value="F:protein dimerization activity"/>
    <property type="evidence" value="ECO:0007669"/>
    <property type="project" value="InterPro"/>
</dbReference>
<comment type="caution">
    <text evidence="11">The sequence shown here is derived from an EMBL/GenBank/DDBJ whole genome shotgun (WGS) entry which is preliminary data.</text>
</comment>
<feature type="transmembrane region" description="Helical" evidence="8">
    <location>
        <begin position="343"/>
        <end position="364"/>
    </location>
</feature>
<evidence type="ECO:0000256" key="2">
    <source>
        <dbReference type="ARBA" id="ARBA00009671"/>
    </source>
</evidence>